<dbReference type="CDD" id="cd06222">
    <property type="entry name" value="RNase_H_like"/>
    <property type="match status" value="1"/>
</dbReference>
<dbReference type="PANTHER" id="PTHR31286">
    <property type="entry name" value="GLYCINE-RICH CELL WALL STRUCTURAL PROTEIN 1.8-LIKE"/>
    <property type="match status" value="1"/>
</dbReference>
<keyword evidence="2" id="KW-0175">Coiled coil</keyword>
<organism evidence="4">
    <name type="scientific">Fagus sylvatica</name>
    <name type="common">Beechnut</name>
    <dbReference type="NCBI Taxonomy" id="28930"/>
    <lineage>
        <taxon>Eukaryota</taxon>
        <taxon>Viridiplantae</taxon>
        <taxon>Streptophyta</taxon>
        <taxon>Embryophyta</taxon>
        <taxon>Tracheophyta</taxon>
        <taxon>Spermatophyta</taxon>
        <taxon>Magnoliopsida</taxon>
        <taxon>eudicotyledons</taxon>
        <taxon>Gunneridae</taxon>
        <taxon>Pentapetalae</taxon>
        <taxon>rosids</taxon>
        <taxon>fabids</taxon>
        <taxon>Fagales</taxon>
        <taxon>Fagaceae</taxon>
        <taxon>Fagus</taxon>
    </lineage>
</organism>
<feature type="domain" description="CCHC-type" evidence="3">
    <location>
        <begin position="150"/>
        <end position="164"/>
    </location>
</feature>
<dbReference type="EMBL" id="OIVN01000164">
    <property type="protein sequence ID" value="SPC75507.1"/>
    <property type="molecule type" value="Genomic_DNA"/>
</dbReference>
<keyword evidence="1" id="KW-0479">Metal-binding</keyword>
<proteinExistence type="predicted"/>
<sequence>MMSRWRPSQGAQMKDIGDNLFIAIFNDAMDRDLVLMNGPWAFDKNLVLLKLFDGDQKVQGMQLTEASFWIQIHELPFKGMNEETATSVGNALGVLEEIDIPEDGITWGEFMRVQVRIDVSMPLLRRQRVKLGKEESIWVTLKYEKLPTFCYNCGILGHSERECRLVTQHEKSKDGNHYEYGSWLRATPGRRKTGSVTFEGAFPKRNGIVYHNQLNGGGCKAASPTAMSILSWNCQGLGNPWTVRHLHELVKENNPSILFLMETRMKAVEMEKTWRITGFYGCPERSGRLDSWKLLKHLGDQNRLPWVVIGDFNEILGNSEKMGKALRAESQMASFREALEFHSLRDLGFRGQWYTWDNRRLGLENIKERLDRAVANPEWTNIFSEAGVQHLFTSASDHCPILLHLFTSILLPRRKRQFRFEQAWCRVETCEETVKESWHSKEKGSHMFEVTESIKSCRRGLINWERSVYRHSQLRMHQLGEEAKLLEERAVTEEDQYQLKKLREELNELLEREEIAWRQRSRVQWLQEGNRNTNRRGGRGGFTKRCIQMYPTKAPGPDEGLSALLVRAEQEKKIQGVKVARAAPAISHLFFADDSILFCQATREACTTIQEILDTYEVASERVWKKIQGWKEKLLSKASKEVLIKAVAQAVPTYAMSVFKLPFGLKFAKDVRGVDWDLGIWNGSIKAMLAKMGWRLLQNENSLVHMVLKAKYFAGGTFMQATVKQGSSFTWRSIADARWVLEEGLRWRIGNGTRVSVWGDKWLPSGSTNRPITPKSQDMVDPKVSELIQGEIGQWDVNKLQLWFMPEDVATILTIPISRALPEDIQLWNATPHGKFTVSSAYRLIAERNNLAQGESSSGYPMAKVWRAVWKVQLPNNIKVFTWRALHNALPTLVNLERRKISQSIWCPRCKLQAETVLHAIWECDEVANCWSESTMAVNYKLHFGDFTQLVWEIFEKQGVEGLETFMSISYQIWVSRNPLAFEGILMAPSQIFKTATRERDEYKSVLLTKSPSITRSIPKWRAPEGEMYKLNFDGALFKTLTSAGIGVIIRNSEGLPMASMMSQKPNVTDPLAAELFAAMKGLQLAHDIGITRLILEGDSANTIKALQENDGEYSWLGNVIKEAKQLLHGLEAWELSTIGREANNVAHLLARNAQYIHEDHVLMEDVPVFVQQQLIFDVTHYS</sequence>
<dbReference type="InterPro" id="IPR044730">
    <property type="entry name" value="RNase_H-like_dom_plant"/>
</dbReference>
<dbReference type="InterPro" id="IPR005135">
    <property type="entry name" value="Endo/exonuclease/phosphatase"/>
</dbReference>
<evidence type="ECO:0000313" key="4">
    <source>
        <dbReference type="EMBL" id="SPC75507.1"/>
    </source>
</evidence>
<evidence type="ECO:0000259" key="3">
    <source>
        <dbReference type="PROSITE" id="PS50158"/>
    </source>
</evidence>
<accession>A0A2N9E949</accession>
<dbReference type="GO" id="GO:0008270">
    <property type="term" value="F:zinc ion binding"/>
    <property type="evidence" value="ECO:0007669"/>
    <property type="project" value="UniProtKB-KW"/>
</dbReference>
<dbReference type="PROSITE" id="PS50158">
    <property type="entry name" value="ZF_CCHC"/>
    <property type="match status" value="1"/>
</dbReference>
<dbReference type="InterPro" id="IPR036691">
    <property type="entry name" value="Endo/exonu/phosph_ase_sf"/>
</dbReference>
<dbReference type="PANTHER" id="PTHR31286:SF167">
    <property type="entry name" value="OS09G0268800 PROTEIN"/>
    <property type="match status" value="1"/>
</dbReference>
<dbReference type="InterPro" id="IPR036397">
    <property type="entry name" value="RNaseH_sf"/>
</dbReference>
<feature type="coiled-coil region" evidence="2">
    <location>
        <begin position="476"/>
        <end position="512"/>
    </location>
</feature>
<dbReference type="InterPro" id="IPR025836">
    <property type="entry name" value="Zn_knuckle_CX2CX4HX4C"/>
</dbReference>
<dbReference type="Gene3D" id="3.30.420.10">
    <property type="entry name" value="Ribonuclease H-like superfamily/Ribonuclease H"/>
    <property type="match status" value="1"/>
</dbReference>
<evidence type="ECO:0000256" key="2">
    <source>
        <dbReference type="SAM" id="Coils"/>
    </source>
</evidence>
<dbReference type="InterPro" id="IPR002156">
    <property type="entry name" value="RNaseH_domain"/>
</dbReference>
<reference evidence="4" key="1">
    <citation type="submission" date="2018-02" db="EMBL/GenBank/DDBJ databases">
        <authorList>
            <person name="Cohen D.B."/>
            <person name="Kent A.D."/>
        </authorList>
    </citation>
    <scope>NUCLEOTIDE SEQUENCE</scope>
</reference>
<gene>
    <name evidence="4" type="ORF">FSB_LOCUS3389</name>
</gene>
<evidence type="ECO:0000256" key="1">
    <source>
        <dbReference type="PROSITE-ProRule" id="PRU00047"/>
    </source>
</evidence>
<dbReference type="InterPro" id="IPR001878">
    <property type="entry name" value="Znf_CCHC"/>
</dbReference>
<dbReference type="InterPro" id="IPR012337">
    <property type="entry name" value="RNaseH-like_sf"/>
</dbReference>
<dbReference type="InterPro" id="IPR026960">
    <property type="entry name" value="RVT-Znf"/>
</dbReference>
<name>A0A2N9E949_FAGSY</name>
<dbReference type="InterPro" id="IPR040256">
    <property type="entry name" value="At4g02000-like"/>
</dbReference>
<protein>
    <recommendedName>
        <fullName evidence="3">CCHC-type domain-containing protein</fullName>
    </recommendedName>
</protein>
<dbReference type="Gene3D" id="3.60.10.10">
    <property type="entry name" value="Endonuclease/exonuclease/phosphatase"/>
    <property type="match status" value="2"/>
</dbReference>
<dbReference type="AlphaFoldDB" id="A0A2N9E949"/>
<keyword evidence="1" id="KW-0862">Zinc</keyword>
<dbReference type="Pfam" id="PF13966">
    <property type="entry name" value="zf-RVT"/>
    <property type="match status" value="1"/>
</dbReference>
<dbReference type="SUPFAM" id="SSF53098">
    <property type="entry name" value="Ribonuclease H-like"/>
    <property type="match status" value="1"/>
</dbReference>
<dbReference type="Pfam" id="PF03372">
    <property type="entry name" value="Exo_endo_phos"/>
    <property type="match status" value="1"/>
</dbReference>
<dbReference type="Pfam" id="PF13456">
    <property type="entry name" value="RVT_3"/>
    <property type="match status" value="1"/>
</dbReference>
<dbReference type="Pfam" id="PF14392">
    <property type="entry name" value="zf-CCHC_4"/>
    <property type="match status" value="1"/>
</dbReference>
<dbReference type="GO" id="GO:0004523">
    <property type="term" value="F:RNA-DNA hybrid ribonuclease activity"/>
    <property type="evidence" value="ECO:0007669"/>
    <property type="project" value="InterPro"/>
</dbReference>
<dbReference type="GO" id="GO:0003676">
    <property type="term" value="F:nucleic acid binding"/>
    <property type="evidence" value="ECO:0007669"/>
    <property type="project" value="InterPro"/>
</dbReference>
<keyword evidence="1" id="KW-0863">Zinc-finger</keyword>
<dbReference type="SUPFAM" id="SSF56219">
    <property type="entry name" value="DNase I-like"/>
    <property type="match status" value="1"/>
</dbReference>